<comment type="caution">
    <text evidence="1">The sequence shown here is derived from an EMBL/GenBank/DDBJ whole genome shotgun (WGS) entry which is preliminary data.</text>
</comment>
<dbReference type="SUPFAM" id="SSF56672">
    <property type="entry name" value="DNA/RNA polymerases"/>
    <property type="match status" value="1"/>
</dbReference>
<keyword evidence="2" id="KW-1185">Reference proteome</keyword>
<evidence type="ECO:0000313" key="1">
    <source>
        <dbReference type="EMBL" id="MBW0506962.1"/>
    </source>
</evidence>
<dbReference type="InterPro" id="IPR043128">
    <property type="entry name" value="Rev_trsase/Diguanyl_cyclase"/>
</dbReference>
<dbReference type="OrthoDB" id="2743851at2759"/>
<protein>
    <submittedName>
        <fullName evidence="1">Uncharacterized protein</fullName>
    </submittedName>
</protein>
<dbReference type="EMBL" id="AVOT02019433">
    <property type="protein sequence ID" value="MBW0506962.1"/>
    <property type="molecule type" value="Genomic_DNA"/>
</dbReference>
<dbReference type="Gene3D" id="3.30.70.270">
    <property type="match status" value="1"/>
</dbReference>
<dbReference type="PANTHER" id="PTHR24559:SF444">
    <property type="entry name" value="REVERSE TRANSCRIPTASE DOMAIN-CONTAINING PROTEIN"/>
    <property type="match status" value="1"/>
</dbReference>
<accession>A0A9Q3DRR1</accession>
<dbReference type="Gene3D" id="3.10.10.10">
    <property type="entry name" value="HIV Type 1 Reverse Transcriptase, subunit A, domain 1"/>
    <property type="match status" value="1"/>
</dbReference>
<dbReference type="PANTHER" id="PTHR24559">
    <property type="entry name" value="TRANSPOSON TY3-I GAG-POL POLYPROTEIN"/>
    <property type="match status" value="1"/>
</dbReference>
<name>A0A9Q3DRR1_9BASI</name>
<gene>
    <name evidence="1" type="ORF">O181_046677</name>
</gene>
<dbReference type="Proteomes" id="UP000765509">
    <property type="component" value="Unassembled WGS sequence"/>
</dbReference>
<sequence length="115" mass="12968">MDLGVLRNIGHNAKVEVTTPVVIAWHNGKSRIVGGFRALNTFTIPDRYPKPRIHETLSQLSHDKFFAAMDSLKGSQQDVLADNSRKVLSIIVHFGIYEELRMPFGIKMPLPTIQE</sequence>
<dbReference type="InterPro" id="IPR053134">
    <property type="entry name" value="RNA-dir_DNA_polymerase"/>
</dbReference>
<dbReference type="AlphaFoldDB" id="A0A9Q3DRR1"/>
<organism evidence="1 2">
    <name type="scientific">Austropuccinia psidii MF-1</name>
    <dbReference type="NCBI Taxonomy" id="1389203"/>
    <lineage>
        <taxon>Eukaryota</taxon>
        <taxon>Fungi</taxon>
        <taxon>Dikarya</taxon>
        <taxon>Basidiomycota</taxon>
        <taxon>Pucciniomycotina</taxon>
        <taxon>Pucciniomycetes</taxon>
        <taxon>Pucciniales</taxon>
        <taxon>Sphaerophragmiaceae</taxon>
        <taxon>Austropuccinia</taxon>
    </lineage>
</organism>
<evidence type="ECO:0000313" key="2">
    <source>
        <dbReference type="Proteomes" id="UP000765509"/>
    </source>
</evidence>
<dbReference type="InterPro" id="IPR043502">
    <property type="entry name" value="DNA/RNA_pol_sf"/>
</dbReference>
<reference evidence="1" key="1">
    <citation type="submission" date="2021-03" db="EMBL/GenBank/DDBJ databases">
        <title>Draft genome sequence of rust myrtle Austropuccinia psidii MF-1, a brazilian biotype.</title>
        <authorList>
            <person name="Quecine M.C."/>
            <person name="Pachon D.M.R."/>
            <person name="Bonatelli M.L."/>
            <person name="Correr F.H."/>
            <person name="Franceschini L.M."/>
            <person name="Leite T.F."/>
            <person name="Margarido G.R.A."/>
            <person name="Almeida C.A."/>
            <person name="Ferrarezi J.A."/>
            <person name="Labate C.A."/>
        </authorList>
    </citation>
    <scope>NUCLEOTIDE SEQUENCE</scope>
    <source>
        <strain evidence="1">MF-1</strain>
    </source>
</reference>
<proteinExistence type="predicted"/>